<dbReference type="InterPro" id="IPR026444">
    <property type="entry name" value="Secre_tail"/>
</dbReference>
<sequence length="184" mass="19785">MSDYPAKFYAADLDGFVGSIALTDGFSESEKFSMMSTNRFYAGTDLGGNDISAMVSTGPHLIAAFDTLELTFAIVAGVTLDEIAAGISRAKVRFNDPQLSINSGSRTFARVFPNPADEKLYFSSGGGMEKFHVSICDMTGKSVYQAFQSSAEGVVDVSSWPAGIYLIRFSDENGNQSLTFTISR</sequence>
<dbReference type="EMBL" id="VSSQ01013217">
    <property type="protein sequence ID" value="MPM50998.1"/>
    <property type="molecule type" value="Genomic_DNA"/>
</dbReference>
<dbReference type="AlphaFoldDB" id="A0A645AE68"/>
<feature type="domain" description="Secretion system C-terminal sorting" evidence="1">
    <location>
        <begin position="111"/>
        <end position="177"/>
    </location>
</feature>
<dbReference type="Pfam" id="PF18962">
    <property type="entry name" value="Por_Secre_tail"/>
    <property type="match status" value="1"/>
</dbReference>
<reference evidence="2" key="1">
    <citation type="submission" date="2019-08" db="EMBL/GenBank/DDBJ databases">
        <authorList>
            <person name="Kucharzyk K."/>
            <person name="Murdoch R.W."/>
            <person name="Higgins S."/>
            <person name="Loffler F."/>
        </authorList>
    </citation>
    <scope>NUCLEOTIDE SEQUENCE</scope>
</reference>
<evidence type="ECO:0000313" key="2">
    <source>
        <dbReference type="EMBL" id="MPM50998.1"/>
    </source>
</evidence>
<protein>
    <recommendedName>
        <fullName evidence="1">Secretion system C-terminal sorting domain-containing protein</fullName>
    </recommendedName>
</protein>
<comment type="caution">
    <text evidence="2">The sequence shown here is derived from an EMBL/GenBank/DDBJ whole genome shotgun (WGS) entry which is preliminary data.</text>
</comment>
<gene>
    <name evidence="2" type="ORF">SDC9_97744</name>
</gene>
<organism evidence="2">
    <name type="scientific">bioreactor metagenome</name>
    <dbReference type="NCBI Taxonomy" id="1076179"/>
    <lineage>
        <taxon>unclassified sequences</taxon>
        <taxon>metagenomes</taxon>
        <taxon>ecological metagenomes</taxon>
    </lineage>
</organism>
<accession>A0A645AE68</accession>
<proteinExistence type="predicted"/>
<evidence type="ECO:0000259" key="1">
    <source>
        <dbReference type="Pfam" id="PF18962"/>
    </source>
</evidence>
<dbReference type="NCBIfam" id="TIGR04183">
    <property type="entry name" value="Por_Secre_tail"/>
    <property type="match status" value="1"/>
</dbReference>
<name>A0A645AE68_9ZZZZ</name>